<dbReference type="InterPro" id="IPR023393">
    <property type="entry name" value="START-like_dom_sf"/>
</dbReference>
<dbReference type="SUPFAM" id="SSF55961">
    <property type="entry name" value="Bet v1-like"/>
    <property type="match status" value="1"/>
</dbReference>
<reference evidence="1" key="1">
    <citation type="submission" date="2016-08" db="EMBL/GenBank/DDBJ databases">
        <authorList>
            <consortium name="Pathogen Informatics"/>
        </authorList>
    </citation>
    <scope>NUCLEOTIDE SEQUENCE</scope>
    <source>
        <strain evidence="1">AJ</strain>
    </source>
</reference>
<name>A0A1C6W999_PLACU</name>
<proteinExistence type="predicted"/>
<accession>A0A1C6W999</accession>
<sequence length="289" mass="33279">MNKTYIKVYLALFSIAGYMQNVTFASETETVAYNCTKHGTLRYRPTSIYDQYKDEACSDLDEALAVTKYARQASDLLIKLSEVNVQDYSTYSTENGNIIYTKKIGNVDIGRLDFTVPSSSKYPTVFRQYWDFKYDKNTDEKIINGKVVRIYCKNTALFEKHNPDPNYKPRTKVYTLGSRIYLREMTVIVCPSRTLNYDGEINQKIELKEVYENQKSIETGIDPEEALNKLGDNLSGFVIRKGDDDQVHVTYINAIYDTGNSTEFAHNKRERDLAYTNILNLAQHILSNE</sequence>
<dbReference type="NCBIfam" id="TIGR01599">
    <property type="entry name" value="PYST-A"/>
    <property type="match status" value="1"/>
</dbReference>
<evidence type="ECO:0000313" key="1">
    <source>
        <dbReference type="EMBL" id="SCL82226.1"/>
    </source>
</evidence>
<dbReference type="Gene3D" id="3.30.530.20">
    <property type="match status" value="1"/>
</dbReference>
<dbReference type="Proteomes" id="UP000507163">
    <property type="component" value="Unassembled WGS sequence"/>
</dbReference>
<dbReference type="EMBL" id="FMIL01000021">
    <property type="protein sequence ID" value="SCL82226.1"/>
    <property type="molecule type" value="Genomic_DNA"/>
</dbReference>
<gene>
    <name evidence="1" type="ORF">PCHAJ_000487100</name>
</gene>
<dbReference type="AlphaFoldDB" id="A0A1C6W999"/>
<protein>
    <submittedName>
        <fullName evidence="1">Fam-a protein</fullName>
    </submittedName>
</protein>
<dbReference type="InterPro" id="IPR006486">
    <property type="entry name" value="PYST_A"/>
</dbReference>
<organism evidence="1">
    <name type="scientific">Plasmodium chabaudi chabaudi</name>
    <dbReference type="NCBI Taxonomy" id="31271"/>
    <lineage>
        <taxon>Eukaryota</taxon>
        <taxon>Sar</taxon>
        <taxon>Alveolata</taxon>
        <taxon>Apicomplexa</taxon>
        <taxon>Aconoidasida</taxon>
        <taxon>Haemosporida</taxon>
        <taxon>Plasmodiidae</taxon>
        <taxon>Plasmodium</taxon>
        <taxon>Plasmodium (Vinckeia)</taxon>
    </lineage>
</organism>